<evidence type="ECO:0000313" key="11">
    <source>
        <dbReference type="Proteomes" id="UP000566819"/>
    </source>
</evidence>
<evidence type="ECO:0000256" key="4">
    <source>
        <dbReference type="ARBA" id="ARBA00023015"/>
    </source>
</evidence>
<keyword evidence="8" id="KW-0812">Transmembrane</keyword>
<dbReference type="PANTHER" id="PTHR47782">
    <property type="entry name" value="ZN(II)2CYS6 TRANSCRIPTION FACTOR (EUROFUNG)-RELATED"/>
    <property type="match status" value="1"/>
</dbReference>
<dbReference type="AlphaFoldDB" id="A0A8H4REN1"/>
<feature type="domain" description="Xylanolytic transcriptional activator regulatory" evidence="9">
    <location>
        <begin position="171"/>
        <end position="244"/>
    </location>
</feature>
<sequence length="445" mass="49767">MNRMVGSLVKSKIESPARYGLCGEKHLSPKSLSDGGIEDEGTLEIGSVPPDMADKLLKGYLKCISTCWPILHSTYLRGLHARISLLATSYEKSVLHLVYASGGRFLETTGETGAFFPERHHSTGMQYLDELLQYHDIRSVQILILLVIYSLRAPKGSGAWVRLILILICYFSTYIGLAMRSCIDLGSHRRTPAKTYPLLEVEMRKRVFWTCYSLDRQSSIILGRPFAISNRDIDKELPLDVNESVQDFTTLEAAREMSKSAPANQAPAIQQSIYRVDDTLGVSEIEVESFIGQLEEWKDNIPRGARQHNADKPTTNTDTLVIDGLLHLDTFNDMNSCSIVLYIITERWLGVKKYRDTYEAIKQLLLKSVEESEFELYHAIRSLNPDILPSMTCNDEGSAEVSRIVADIAGGSMLCESDTSAPFPASSVGILSPTTQEWIVTPQYQ</sequence>
<evidence type="ECO:0000256" key="2">
    <source>
        <dbReference type="ARBA" id="ARBA00022723"/>
    </source>
</evidence>
<dbReference type="InterPro" id="IPR007219">
    <property type="entry name" value="XnlR_reg_dom"/>
</dbReference>
<keyword evidence="11" id="KW-1185">Reference proteome</keyword>
<dbReference type="CDD" id="cd12148">
    <property type="entry name" value="fungal_TF_MHR"/>
    <property type="match status" value="1"/>
</dbReference>
<name>A0A8H4REN1_9HELO</name>
<evidence type="ECO:0000256" key="8">
    <source>
        <dbReference type="SAM" id="Phobius"/>
    </source>
</evidence>
<evidence type="ECO:0000256" key="1">
    <source>
        <dbReference type="ARBA" id="ARBA00004123"/>
    </source>
</evidence>
<dbReference type="GO" id="GO:0000981">
    <property type="term" value="F:DNA-binding transcription factor activity, RNA polymerase II-specific"/>
    <property type="evidence" value="ECO:0007669"/>
    <property type="project" value="TreeGrafter"/>
</dbReference>
<dbReference type="GO" id="GO:0006351">
    <property type="term" value="P:DNA-templated transcription"/>
    <property type="evidence" value="ECO:0007669"/>
    <property type="project" value="InterPro"/>
</dbReference>
<dbReference type="EMBL" id="JAAMPI010000959">
    <property type="protein sequence ID" value="KAF4627498.1"/>
    <property type="molecule type" value="Genomic_DNA"/>
</dbReference>
<keyword evidence="6" id="KW-0804">Transcription</keyword>
<reference evidence="10 11" key="1">
    <citation type="submission" date="2020-03" db="EMBL/GenBank/DDBJ databases">
        <title>Draft Genome Sequence of Cudoniella acicularis.</title>
        <authorList>
            <person name="Buettner E."/>
            <person name="Kellner H."/>
        </authorList>
    </citation>
    <scope>NUCLEOTIDE SEQUENCE [LARGE SCALE GENOMIC DNA]</scope>
    <source>
        <strain evidence="10 11">DSM 108380</strain>
    </source>
</reference>
<feature type="transmembrane region" description="Helical" evidence="8">
    <location>
        <begin position="159"/>
        <end position="179"/>
    </location>
</feature>
<accession>A0A8H4REN1</accession>
<evidence type="ECO:0000313" key="10">
    <source>
        <dbReference type="EMBL" id="KAF4627498.1"/>
    </source>
</evidence>
<dbReference type="SMART" id="SM00906">
    <property type="entry name" value="Fungal_trans"/>
    <property type="match status" value="1"/>
</dbReference>
<proteinExistence type="predicted"/>
<comment type="subcellular location">
    <subcellularLocation>
        <location evidence="1">Nucleus</location>
    </subcellularLocation>
</comment>
<keyword evidence="8" id="KW-0472">Membrane</keyword>
<evidence type="ECO:0000259" key="9">
    <source>
        <dbReference type="SMART" id="SM00906"/>
    </source>
</evidence>
<evidence type="ECO:0000256" key="3">
    <source>
        <dbReference type="ARBA" id="ARBA00022833"/>
    </source>
</evidence>
<dbReference type="GO" id="GO:0005634">
    <property type="term" value="C:nucleus"/>
    <property type="evidence" value="ECO:0007669"/>
    <property type="project" value="UniProtKB-SubCell"/>
</dbReference>
<keyword evidence="5" id="KW-0238">DNA-binding</keyword>
<dbReference type="GO" id="GO:0043565">
    <property type="term" value="F:sequence-specific DNA binding"/>
    <property type="evidence" value="ECO:0007669"/>
    <property type="project" value="TreeGrafter"/>
</dbReference>
<evidence type="ECO:0000256" key="5">
    <source>
        <dbReference type="ARBA" id="ARBA00023125"/>
    </source>
</evidence>
<dbReference type="GO" id="GO:0008270">
    <property type="term" value="F:zinc ion binding"/>
    <property type="evidence" value="ECO:0007669"/>
    <property type="project" value="InterPro"/>
</dbReference>
<dbReference type="GO" id="GO:0045944">
    <property type="term" value="P:positive regulation of transcription by RNA polymerase II"/>
    <property type="evidence" value="ECO:0007669"/>
    <property type="project" value="TreeGrafter"/>
</dbReference>
<protein>
    <recommendedName>
        <fullName evidence="9">Xylanolytic transcriptional activator regulatory domain-containing protein</fullName>
    </recommendedName>
</protein>
<keyword evidence="7" id="KW-0539">Nucleus</keyword>
<keyword evidence="4" id="KW-0805">Transcription regulation</keyword>
<dbReference type="Proteomes" id="UP000566819">
    <property type="component" value="Unassembled WGS sequence"/>
</dbReference>
<dbReference type="OrthoDB" id="2399539at2759"/>
<dbReference type="InterPro" id="IPR052202">
    <property type="entry name" value="Yeast_MetPath_Reg"/>
</dbReference>
<dbReference type="PANTHER" id="PTHR47782:SF12">
    <property type="entry name" value="ZN(II)2CYS6 TRANSCRIPTION FACTOR (EUROFUNG)"/>
    <property type="match status" value="1"/>
</dbReference>
<evidence type="ECO:0000256" key="7">
    <source>
        <dbReference type="ARBA" id="ARBA00023242"/>
    </source>
</evidence>
<dbReference type="Pfam" id="PF04082">
    <property type="entry name" value="Fungal_trans"/>
    <property type="match status" value="1"/>
</dbReference>
<keyword evidence="2" id="KW-0479">Metal-binding</keyword>
<gene>
    <name evidence="10" type="ORF">G7Y89_g10658</name>
</gene>
<organism evidence="10 11">
    <name type="scientific">Cudoniella acicularis</name>
    <dbReference type="NCBI Taxonomy" id="354080"/>
    <lineage>
        <taxon>Eukaryota</taxon>
        <taxon>Fungi</taxon>
        <taxon>Dikarya</taxon>
        <taxon>Ascomycota</taxon>
        <taxon>Pezizomycotina</taxon>
        <taxon>Leotiomycetes</taxon>
        <taxon>Helotiales</taxon>
        <taxon>Tricladiaceae</taxon>
        <taxon>Cudoniella</taxon>
    </lineage>
</organism>
<keyword evidence="8" id="KW-1133">Transmembrane helix</keyword>
<evidence type="ECO:0000256" key="6">
    <source>
        <dbReference type="ARBA" id="ARBA00023163"/>
    </source>
</evidence>
<comment type="caution">
    <text evidence="10">The sequence shown here is derived from an EMBL/GenBank/DDBJ whole genome shotgun (WGS) entry which is preliminary data.</text>
</comment>
<keyword evidence="3" id="KW-0862">Zinc</keyword>